<evidence type="ECO:0000256" key="1">
    <source>
        <dbReference type="SAM" id="MobiDB-lite"/>
    </source>
</evidence>
<protein>
    <submittedName>
        <fullName evidence="2">Uncharacterized protein</fullName>
    </submittedName>
</protein>
<evidence type="ECO:0000313" key="3">
    <source>
        <dbReference type="Proteomes" id="UP001430848"/>
    </source>
</evidence>
<comment type="caution">
    <text evidence="2">The sequence shown here is derived from an EMBL/GenBank/DDBJ whole genome shotgun (WGS) entry which is preliminary data.</text>
</comment>
<dbReference type="Proteomes" id="UP001430848">
    <property type="component" value="Unassembled WGS sequence"/>
</dbReference>
<sequence>MASPGSENASPQWTTPEQQAKIRLVLQTELGIPQTQLINVRSIVLYNALSNKRHADIDAEDDGSFHSEVLKNAIDLLQRFHRFAPLYLNMEAGYNMRVGNFFAKEVFCRTFCSDIEGFDNKDNPRAWIDVFHFFAAMKKIWDGSLMGGLKVSGRDVAAVGFHARDEVAKSETRTRKGAALWALMGLASKDIEKHGSTEYGTWCVEAAVRVGMWRKKLREDKDSLFWLPVEDDWGSHSDDVLPERDDDAMQLFKGLESKFRTFYLKLKEKMPEQATVLPEIPKELPARAATPEFDQQAGTRGQQGPEEIIQRDGTSEEMAPHNIWQDTSPKPTLQESSMLSSSVPQHTVLRKGVPSENIPEKNGHNQKTLTTITHKQPIPQSTIITKDPNEYIAPVDDSGQALKQAMEKIYNVLCVNGKKPDWDPDNLPLR</sequence>
<dbReference type="EMBL" id="JAKNSF020000004">
    <property type="protein sequence ID" value="KAK7739398.1"/>
    <property type="molecule type" value="Genomic_DNA"/>
</dbReference>
<keyword evidence="3" id="KW-1185">Reference proteome</keyword>
<name>A0ABR1PL38_DIAER</name>
<gene>
    <name evidence="2" type="ORF">SLS63_001741</name>
</gene>
<feature type="region of interest" description="Disordered" evidence="1">
    <location>
        <begin position="312"/>
        <end position="345"/>
    </location>
</feature>
<reference evidence="2 3" key="1">
    <citation type="submission" date="2024-02" db="EMBL/GenBank/DDBJ databases">
        <title>De novo assembly and annotation of 12 fungi associated with fruit tree decline syndrome in Ontario, Canada.</title>
        <authorList>
            <person name="Sulman M."/>
            <person name="Ellouze W."/>
            <person name="Ilyukhin E."/>
        </authorList>
    </citation>
    <scope>NUCLEOTIDE SEQUENCE [LARGE SCALE GENOMIC DNA]</scope>
    <source>
        <strain evidence="2 3">M169</strain>
    </source>
</reference>
<accession>A0ABR1PL38</accession>
<feature type="compositionally biased region" description="Polar residues" evidence="1">
    <location>
        <begin position="324"/>
        <end position="345"/>
    </location>
</feature>
<proteinExistence type="predicted"/>
<feature type="region of interest" description="Disordered" evidence="1">
    <location>
        <begin position="350"/>
        <end position="369"/>
    </location>
</feature>
<evidence type="ECO:0000313" key="2">
    <source>
        <dbReference type="EMBL" id="KAK7739398.1"/>
    </source>
</evidence>
<organism evidence="2 3">
    <name type="scientific">Diaporthe eres</name>
    <name type="common">Phomopsis oblonga</name>
    <dbReference type="NCBI Taxonomy" id="83184"/>
    <lineage>
        <taxon>Eukaryota</taxon>
        <taxon>Fungi</taxon>
        <taxon>Dikarya</taxon>
        <taxon>Ascomycota</taxon>
        <taxon>Pezizomycotina</taxon>
        <taxon>Sordariomycetes</taxon>
        <taxon>Sordariomycetidae</taxon>
        <taxon>Diaporthales</taxon>
        <taxon>Diaporthaceae</taxon>
        <taxon>Diaporthe</taxon>
        <taxon>Diaporthe eres species complex</taxon>
    </lineage>
</organism>